<keyword evidence="2" id="KW-1185">Reference proteome</keyword>
<accession>A0A8B8FNQ9</accession>
<reference evidence="3" key="1">
    <citation type="submission" date="2025-08" db="UniProtKB">
        <authorList>
            <consortium name="RefSeq"/>
        </authorList>
    </citation>
    <scope>IDENTIFICATION</scope>
    <source>
        <tissue evidence="3">Whole body</tissue>
    </source>
</reference>
<evidence type="ECO:0000313" key="3">
    <source>
        <dbReference type="RefSeq" id="XP_025412121.1"/>
    </source>
</evidence>
<keyword evidence="1" id="KW-0472">Membrane</keyword>
<protein>
    <submittedName>
        <fullName evidence="3">Uncharacterized protein LOC112684692</fullName>
    </submittedName>
</protein>
<dbReference type="GeneID" id="112684692"/>
<evidence type="ECO:0000313" key="2">
    <source>
        <dbReference type="Proteomes" id="UP000694846"/>
    </source>
</evidence>
<dbReference type="Proteomes" id="UP000694846">
    <property type="component" value="Unplaced"/>
</dbReference>
<dbReference type="OrthoDB" id="10014237at2759"/>
<gene>
    <name evidence="3" type="primary">LOC112684692</name>
</gene>
<feature type="transmembrane region" description="Helical" evidence="1">
    <location>
        <begin position="31"/>
        <end position="50"/>
    </location>
</feature>
<organism evidence="2 3">
    <name type="scientific">Sipha flava</name>
    <name type="common">yellow sugarcane aphid</name>
    <dbReference type="NCBI Taxonomy" id="143950"/>
    <lineage>
        <taxon>Eukaryota</taxon>
        <taxon>Metazoa</taxon>
        <taxon>Ecdysozoa</taxon>
        <taxon>Arthropoda</taxon>
        <taxon>Hexapoda</taxon>
        <taxon>Insecta</taxon>
        <taxon>Pterygota</taxon>
        <taxon>Neoptera</taxon>
        <taxon>Paraneoptera</taxon>
        <taxon>Hemiptera</taxon>
        <taxon>Sternorrhyncha</taxon>
        <taxon>Aphidomorpha</taxon>
        <taxon>Aphidoidea</taxon>
        <taxon>Aphididae</taxon>
        <taxon>Sipha</taxon>
    </lineage>
</organism>
<proteinExistence type="predicted"/>
<sequence>MAKKEHYTTTIINGFYNQLPAFTDVFDEESWYLFVICFVTFTLIVVYILSKFIKLQPVDW</sequence>
<keyword evidence="1" id="KW-1133">Transmembrane helix</keyword>
<keyword evidence="1" id="KW-0812">Transmembrane</keyword>
<name>A0A8B8FNQ9_9HEMI</name>
<dbReference type="RefSeq" id="XP_025412121.1">
    <property type="nucleotide sequence ID" value="XM_025556336.1"/>
</dbReference>
<evidence type="ECO:0000256" key="1">
    <source>
        <dbReference type="SAM" id="Phobius"/>
    </source>
</evidence>
<dbReference type="AlphaFoldDB" id="A0A8B8FNQ9"/>